<feature type="compositionally biased region" description="Basic residues" evidence="1">
    <location>
        <begin position="136"/>
        <end position="145"/>
    </location>
</feature>
<evidence type="ECO:0000313" key="4">
    <source>
        <dbReference type="Proteomes" id="UP000829354"/>
    </source>
</evidence>
<evidence type="ECO:0000256" key="2">
    <source>
        <dbReference type="SAM" id="Phobius"/>
    </source>
</evidence>
<feature type="compositionally biased region" description="Pro residues" evidence="1">
    <location>
        <begin position="42"/>
        <end position="52"/>
    </location>
</feature>
<organism evidence="3 4">
    <name type="scientific">Caenorhabditis briggsae</name>
    <dbReference type="NCBI Taxonomy" id="6238"/>
    <lineage>
        <taxon>Eukaryota</taxon>
        <taxon>Metazoa</taxon>
        <taxon>Ecdysozoa</taxon>
        <taxon>Nematoda</taxon>
        <taxon>Chromadorea</taxon>
        <taxon>Rhabditida</taxon>
        <taxon>Rhabditina</taxon>
        <taxon>Rhabditomorpha</taxon>
        <taxon>Rhabditoidea</taxon>
        <taxon>Rhabditidae</taxon>
        <taxon>Peloderinae</taxon>
        <taxon>Caenorhabditis</taxon>
    </lineage>
</organism>
<feature type="transmembrane region" description="Helical" evidence="2">
    <location>
        <begin position="12"/>
        <end position="29"/>
    </location>
</feature>
<feature type="compositionally biased region" description="Basic residues" evidence="1">
    <location>
        <begin position="168"/>
        <end position="181"/>
    </location>
</feature>
<evidence type="ECO:0000313" key="3">
    <source>
        <dbReference type="EMBL" id="UMM31165.1"/>
    </source>
</evidence>
<keyword evidence="4" id="KW-1185">Reference proteome</keyword>
<feature type="compositionally biased region" description="Basic and acidic residues" evidence="1">
    <location>
        <begin position="106"/>
        <end position="135"/>
    </location>
</feature>
<keyword evidence="2" id="KW-0472">Membrane</keyword>
<accession>A0AAE9JIT2</accession>
<sequence>MHYSEHFQMKEFVYLFAMIVTLIIVTLSCSKKKPPESSKPVEPAPLSSPIPKPSQAGPMRTRSRRRRGRYPLTEMEDVFQNEEDVKKEEKKEMGDENEGWISEEDYLARMKKEGKKREEPEDHRIIEKFDGEGKKSGRSRKSKKSEKKEKLIPMPPMAKEQLITNGKSKNRKSKKSKKSEKKVKLIPMPPMAKEQLITNGPNTDNDDPLPDIKSDWGSEDEKKMEAEEEKKDGDSSGDF</sequence>
<name>A0AAE9JIT2_CAEBR</name>
<evidence type="ECO:0000256" key="1">
    <source>
        <dbReference type="SAM" id="MobiDB-lite"/>
    </source>
</evidence>
<feature type="compositionally biased region" description="Basic and acidic residues" evidence="1">
    <location>
        <begin position="210"/>
        <end position="239"/>
    </location>
</feature>
<dbReference type="EMBL" id="CP092623">
    <property type="protein sequence ID" value="UMM31165.1"/>
    <property type="molecule type" value="Genomic_DNA"/>
</dbReference>
<gene>
    <name evidence="3" type="ORF">L5515_012755</name>
</gene>
<keyword evidence="2" id="KW-0812">Transmembrane</keyword>
<feature type="compositionally biased region" description="Acidic residues" evidence="1">
    <location>
        <begin position="95"/>
        <end position="105"/>
    </location>
</feature>
<reference evidence="3 4" key="1">
    <citation type="submission" date="2022-04" db="EMBL/GenBank/DDBJ databases">
        <title>Chromosome-level reference genomes for two strains of Caenorhabditis briggsae: an improved platform for comparative genomics.</title>
        <authorList>
            <person name="Stevens L."/>
            <person name="Andersen E."/>
        </authorList>
    </citation>
    <scope>NUCLEOTIDE SEQUENCE [LARGE SCALE GENOMIC DNA]</scope>
    <source>
        <strain evidence="3">VX34</strain>
        <tissue evidence="3">Whole-organism</tissue>
    </source>
</reference>
<keyword evidence="2" id="KW-1133">Transmembrane helix</keyword>
<dbReference type="Proteomes" id="UP000829354">
    <property type="component" value="Chromosome IV"/>
</dbReference>
<feature type="region of interest" description="Disordered" evidence="1">
    <location>
        <begin position="31"/>
        <end position="239"/>
    </location>
</feature>
<proteinExistence type="predicted"/>
<dbReference type="AlphaFoldDB" id="A0AAE9JIT2"/>
<protein>
    <submittedName>
        <fullName evidence="3">Uncharacterized protein</fullName>
    </submittedName>
</protein>
<feature type="compositionally biased region" description="Basic and acidic residues" evidence="1">
    <location>
        <begin position="83"/>
        <end position="94"/>
    </location>
</feature>